<evidence type="ECO:0000256" key="1">
    <source>
        <dbReference type="ARBA" id="ARBA00022741"/>
    </source>
</evidence>
<evidence type="ECO:0000256" key="2">
    <source>
        <dbReference type="ARBA" id="ARBA00023134"/>
    </source>
</evidence>
<protein>
    <submittedName>
        <fullName evidence="3">Uncharacterized protein</fullName>
    </submittedName>
</protein>
<dbReference type="InterPro" id="IPR011719">
    <property type="entry name" value="CHP02058"/>
</dbReference>
<dbReference type="Proteomes" id="UP000049855">
    <property type="component" value="Unassembled WGS sequence"/>
</dbReference>
<dbReference type="GO" id="GO:0005525">
    <property type="term" value="F:GTP binding"/>
    <property type="evidence" value="ECO:0007669"/>
    <property type="project" value="UniProtKB-KW"/>
</dbReference>
<dbReference type="PANTHER" id="PTHR34784:SF1">
    <property type="entry name" value="50S RIBOSOMAL PROTEIN L34"/>
    <property type="match status" value="1"/>
</dbReference>
<keyword evidence="1" id="KW-0547">Nucleotide-binding</keyword>
<accession>A0A0U1L1H0</accession>
<dbReference type="RefSeq" id="WP_021171466.1">
    <property type="nucleotide sequence ID" value="NZ_CTRP01000013.1"/>
</dbReference>
<name>A0A0U1L1H0_9FIRM</name>
<evidence type="ECO:0000313" key="4">
    <source>
        <dbReference type="Proteomes" id="UP000049855"/>
    </source>
</evidence>
<dbReference type="NCBIfam" id="TIGR02058">
    <property type="entry name" value="lin0512_fam"/>
    <property type="match status" value="1"/>
</dbReference>
<gene>
    <name evidence="3" type="ORF">SpAn4DRAFT_5162</name>
</gene>
<sequence>MKRGRYIVEIGIGADLHGGNFTKAAQRAVKDAMSRSCLCGLFDIVGMSDPNQMIVEIRVGCSAPDKVNKDEVQAIVPFGTVTTEIVAGGLDVKGVHLSALGEGDTIVVAVAALTVYVDIP</sequence>
<dbReference type="AlphaFoldDB" id="A0A0U1L1H0"/>
<dbReference type="InterPro" id="IPR037103">
    <property type="entry name" value="Tubulin/FtsZ-like_C"/>
</dbReference>
<dbReference type="EMBL" id="CTRP01000013">
    <property type="protein sequence ID" value="CQR73501.1"/>
    <property type="molecule type" value="Genomic_DNA"/>
</dbReference>
<dbReference type="PANTHER" id="PTHR34784">
    <property type="entry name" value="50S RIBOSOMAL PROTEIN L34"/>
    <property type="match status" value="1"/>
</dbReference>
<proteinExistence type="predicted"/>
<organism evidence="3 4">
    <name type="scientific">Sporomusa ovata</name>
    <dbReference type="NCBI Taxonomy" id="2378"/>
    <lineage>
        <taxon>Bacteria</taxon>
        <taxon>Bacillati</taxon>
        <taxon>Bacillota</taxon>
        <taxon>Negativicutes</taxon>
        <taxon>Selenomonadales</taxon>
        <taxon>Sporomusaceae</taxon>
        <taxon>Sporomusa</taxon>
    </lineage>
</organism>
<keyword evidence="4" id="KW-1185">Reference proteome</keyword>
<dbReference type="Pfam" id="PF09585">
    <property type="entry name" value="Lin0512_fam"/>
    <property type="match status" value="1"/>
</dbReference>
<dbReference type="Gene3D" id="3.30.1330.20">
    <property type="entry name" value="Tubulin/FtsZ, C-terminal domain"/>
    <property type="match status" value="1"/>
</dbReference>
<keyword evidence="2" id="KW-0342">GTP-binding</keyword>
<reference evidence="4" key="1">
    <citation type="submission" date="2015-03" db="EMBL/GenBank/DDBJ databases">
        <authorList>
            <person name="Nijsse Bart"/>
        </authorList>
    </citation>
    <scope>NUCLEOTIDE SEQUENCE [LARGE SCALE GENOMIC DNA]</scope>
</reference>
<evidence type="ECO:0000313" key="3">
    <source>
        <dbReference type="EMBL" id="CQR73501.1"/>
    </source>
</evidence>